<evidence type="ECO:0000313" key="3">
    <source>
        <dbReference type="Proteomes" id="UP000476064"/>
    </source>
</evidence>
<dbReference type="Proteomes" id="UP000476064">
    <property type="component" value="Chromosome"/>
</dbReference>
<dbReference type="AlphaFoldDB" id="A0A6C0FX61"/>
<name>A0A6C0FX61_9BACL</name>
<feature type="compositionally biased region" description="Polar residues" evidence="1">
    <location>
        <begin position="1"/>
        <end position="10"/>
    </location>
</feature>
<protein>
    <submittedName>
        <fullName evidence="2">Uncharacterized protein</fullName>
    </submittedName>
</protein>
<feature type="region of interest" description="Disordered" evidence="1">
    <location>
        <begin position="1"/>
        <end position="24"/>
    </location>
</feature>
<sequence>MSSKANTAPQETKPIHHEVKPSHHPMKPIYQCDDNVHQTLRNVHDQLHRLCTSHMHRLVKVELMDGDVFEGHIVHCDKGILVICLNNEYGHRGFFPGPVGPNFNNYVLPLVLFNLLAISLL</sequence>
<dbReference type="EMBL" id="CP048209">
    <property type="protein sequence ID" value="QHT58790.1"/>
    <property type="molecule type" value="Genomic_DNA"/>
</dbReference>
<gene>
    <name evidence="2" type="ORF">GXP70_01545</name>
</gene>
<proteinExistence type="predicted"/>
<evidence type="ECO:0000313" key="2">
    <source>
        <dbReference type="EMBL" id="QHT58790.1"/>
    </source>
</evidence>
<keyword evidence="3" id="KW-1185">Reference proteome</keyword>
<reference evidence="2 3" key="1">
    <citation type="submission" date="2020-01" db="EMBL/GenBank/DDBJ databases">
        <title>Paenibacillus sp. nov., isolated from tomato rhizosphere.</title>
        <authorList>
            <person name="Weon H.-Y."/>
            <person name="Lee S.A."/>
        </authorList>
    </citation>
    <scope>NUCLEOTIDE SEQUENCE [LARGE SCALE GENOMIC DNA]</scope>
    <source>
        <strain evidence="2 3">12200R-189</strain>
    </source>
</reference>
<organism evidence="2 3">
    <name type="scientific">Paenibacillus lycopersici</name>
    <dbReference type="NCBI Taxonomy" id="2704462"/>
    <lineage>
        <taxon>Bacteria</taxon>
        <taxon>Bacillati</taxon>
        <taxon>Bacillota</taxon>
        <taxon>Bacilli</taxon>
        <taxon>Bacillales</taxon>
        <taxon>Paenibacillaceae</taxon>
        <taxon>Paenibacillus</taxon>
    </lineage>
</organism>
<dbReference type="RefSeq" id="WP_162354860.1">
    <property type="nucleotide sequence ID" value="NZ_CP048209.1"/>
</dbReference>
<accession>A0A6C0FX61</accession>
<dbReference type="KEGG" id="plyc:GXP70_01545"/>
<evidence type="ECO:0000256" key="1">
    <source>
        <dbReference type="SAM" id="MobiDB-lite"/>
    </source>
</evidence>